<feature type="domain" description="Potassium channel" evidence="11">
    <location>
        <begin position="89"/>
        <end position="145"/>
    </location>
</feature>
<dbReference type="OrthoDB" id="297496at2759"/>
<comment type="similarity">
    <text evidence="8">Belongs to the two pore domain potassium channel (TC 1.A.1.8) family.</text>
</comment>
<dbReference type="Proteomes" id="UP000694846">
    <property type="component" value="Unplaced"/>
</dbReference>
<gene>
    <name evidence="13" type="primary">LOC112687124</name>
</gene>
<feature type="region of interest" description="Disordered" evidence="9">
    <location>
        <begin position="562"/>
        <end position="590"/>
    </location>
</feature>
<dbReference type="InterPro" id="IPR013099">
    <property type="entry name" value="K_chnl_dom"/>
</dbReference>
<keyword evidence="12" id="KW-1185">Reference proteome</keyword>
<dbReference type="GO" id="GO:0005886">
    <property type="term" value="C:plasma membrane"/>
    <property type="evidence" value="ECO:0007669"/>
    <property type="project" value="TreeGrafter"/>
</dbReference>
<feature type="transmembrane region" description="Helical" evidence="10">
    <location>
        <begin position="165"/>
        <end position="189"/>
    </location>
</feature>
<proteinExistence type="inferred from homology"/>
<feature type="compositionally biased region" description="Basic residues" evidence="9">
    <location>
        <begin position="784"/>
        <end position="795"/>
    </location>
</feature>
<evidence type="ECO:0000313" key="12">
    <source>
        <dbReference type="Proteomes" id="UP000694846"/>
    </source>
</evidence>
<feature type="domain" description="Potassium channel" evidence="11">
    <location>
        <begin position="179"/>
        <end position="259"/>
    </location>
</feature>
<comment type="subcellular location">
    <subcellularLocation>
        <location evidence="1">Membrane</location>
        <topology evidence="1">Multi-pass membrane protein</topology>
    </subcellularLocation>
</comment>
<dbReference type="GO" id="GO:0022841">
    <property type="term" value="F:potassium ion leak channel activity"/>
    <property type="evidence" value="ECO:0007669"/>
    <property type="project" value="TreeGrafter"/>
</dbReference>
<feature type="transmembrane region" description="Helical" evidence="10">
    <location>
        <begin position="201"/>
        <end position="219"/>
    </location>
</feature>
<feature type="compositionally biased region" description="Basic and acidic residues" evidence="9">
    <location>
        <begin position="824"/>
        <end position="844"/>
    </location>
</feature>
<feature type="region of interest" description="Disordered" evidence="9">
    <location>
        <begin position="512"/>
        <end position="534"/>
    </location>
</feature>
<dbReference type="Gene3D" id="1.10.287.70">
    <property type="match status" value="1"/>
</dbReference>
<dbReference type="PRINTS" id="PR01333">
    <property type="entry name" value="2POREKCHANEL"/>
</dbReference>
<dbReference type="PANTHER" id="PTHR11003:SF331">
    <property type="entry name" value="OPEN RECTIFIER POTASSIUM CHANNEL PROTEIN 1"/>
    <property type="match status" value="1"/>
</dbReference>
<dbReference type="RefSeq" id="XP_025415469.1">
    <property type="nucleotide sequence ID" value="XM_025559684.1"/>
</dbReference>
<keyword evidence="2 8" id="KW-0813">Transport</keyword>
<feature type="compositionally biased region" description="Basic and acidic residues" evidence="9">
    <location>
        <begin position="562"/>
        <end position="581"/>
    </location>
</feature>
<keyword evidence="3 8" id="KW-0812">Transmembrane</keyword>
<feature type="transmembrane region" description="Helical" evidence="10">
    <location>
        <begin position="231"/>
        <end position="254"/>
    </location>
</feature>
<evidence type="ECO:0000256" key="2">
    <source>
        <dbReference type="ARBA" id="ARBA00022448"/>
    </source>
</evidence>
<evidence type="ECO:0000256" key="10">
    <source>
        <dbReference type="SAM" id="Phobius"/>
    </source>
</evidence>
<evidence type="ECO:0000256" key="7">
    <source>
        <dbReference type="ARBA" id="ARBA00023303"/>
    </source>
</evidence>
<protein>
    <submittedName>
        <fullName evidence="13">Open rectifier potassium channel protein 1</fullName>
    </submittedName>
</protein>
<evidence type="ECO:0000256" key="3">
    <source>
        <dbReference type="ARBA" id="ARBA00022692"/>
    </source>
</evidence>
<name>A0A8B8FWW3_9HEMI</name>
<keyword evidence="6 10" id="KW-0472">Membrane</keyword>
<sequence>MIGRWFVGFVVFVGYLCLGAFVFYRIERNEEERRHYIESLERLELKELLAKHYTQANAHVHKQFVRQLNAYCNRTVLDEGPEEIVHQYQWTYYNAFFFALTTLSTIGYGNLHPTSGTGRILVLVYSLIGIPLNGIVLTQLGSFFESRILRAHYSYKTQRMMGPQLSLIVDIITYLIPGIIVFILIPSGIISYFEQWTFDESVYFTFVTLTTIGYGDYVAGQTVNTNIWYNAYKVFLVFWIMFGLGYLFMILSFISRAMRSKTLEHLFLERLKQTHTKIWHQFTKDVVYIRRILNESYLLKFKPVYKKETLLCGQPLKRSRSAPDLTEWPVLRKAVTAAAAAAQACGASEDEDEESVRQRFEKHRMKRRRALSQNKMRSLLRRTKATSEIDLAHIDKEATFGADIASYEILSRVVDALETAVPNQPPTVHQQQPVHHLQQDAVNSNKKKTFSFSEGVQGFSSECILASEKNEWTVGGDMLNRENTLGAKHRNSYFEYDTWGGVDDRNFKKSMSDYAKNGGHQQHHQQQQKPRVPKLRRMSAAAFNFLSNNIAPKWLAEKLADGGEATDDPRHRLSLNDDHGHGYGSTYNGASAFNHHYQQRYNNNRGHRHHGHAQQHHHRSSYTANGFAATVCAPAVPVHQQQQQHHQHQPPEQPRARRLSSPDPVLAHCANTIAVADFLMTLQRSLDKSYSTVQPCYPNRAAAVVRQERRSPLFTLFQDRRASSSAESWQYSSLASTVSSSVAAAAAPPPPTTTTIADPAVQDLTPTAEALTGRSDSSAEPTSRRPRKKRVRRFSIRPTSSSAVAPAETQPGAANFCGSGWTAGDRDDDKGRGKRDDVRLHIED</sequence>
<keyword evidence="4 10" id="KW-1133">Transmembrane helix</keyword>
<keyword evidence="5 8" id="KW-0406">Ion transport</keyword>
<reference evidence="13" key="1">
    <citation type="submission" date="2025-08" db="UniProtKB">
        <authorList>
            <consortium name="RefSeq"/>
        </authorList>
    </citation>
    <scope>IDENTIFICATION</scope>
    <source>
        <tissue evidence="13">Whole body</tissue>
    </source>
</reference>
<feature type="region of interest" description="Disordered" evidence="9">
    <location>
        <begin position="637"/>
        <end position="661"/>
    </location>
</feature>
<organism evidence="12 13">
    <name type="scientific">Sipha flava</name>
    <name type="common">yellow sugarcane aphid</name>
    <dbReference type="NCBI Taxonomy" id="143950"/>
    <lineage>
        <taxon>Eukaryota</taxon>
        <taxon>Metazoa</taxon>
        <taxon>Ecdysozoa</taxon>
        <taxon>Arthropoda</taxon>
        <taxon>Hexapoda</taxon>
        <taxon>Insecta</taxon>
        <taxon>Pterygota</taxon>
        <taxon>Neoptera</taxon>
        <taxon>Paraneoptera</taxon>
        <taxon>Hemiptera</taxon>
        <taxon>Sternorrhyncha</taxon>
        <taxon>Aphidomorpha</taxon>
        <taxon>Aphidoidea</taxon>
        <taxon>Aphididae</taxon>
        <taxon>Sipha</taxon>
    </lineage>
</organism>
<evidence type="ECO:0000256" key="5">
    <source>
        <dbReference type="ARBA" id="ARBA00023065"/>
    </source>
</evidence>
<keyword evidence="7 8" id="KW-0407">Ion channel</keyword>
<dbReference type="PANTHER" id="PTHR11003">
    <property type="entry name" value="POTASSIUM CHANNEL, SUBFAMILY K"/>
    <property type="match status" value="1"/>
</dbReference>
<dbReference type="GO" id="GO:0030322">
    <property type="term" value="P:stabilization of membrane potential"/>
    <property type="evidence" value="ECO:0007669"/>
    <property type="project" value="TreeGrafter"/>
</dbReference>
<dbReference type="AlphaFoldDB" id="A0A8B8FWW3"/>
<dbReference type="GO" id="GO:0015271">
    <property type="term" value="F:outward rectifier potassium channel activity"/>
    <property type="evidence" value="ECO:0007669"/>
    <property type="project" value="TreeGrafter"/>
</dbReference>
<evidence type="ECO:0000256" key="9">
    <source>
        <dbReference type="SAM" id="MobiDB-lite"/>
    </source>
</evidence>
<evidence type="ECO:0000256" key="1">
    <source>
        <dbReference type="ARBA" id="ARBA00004141"/>
    </source>
</evidence>
<accession>A0A8B8FWW3</accession>
<feature type="transmembrane region" description="Helical" evidence="10">
    <location>
        <begin position="120"/>
        <end position="144"/>
    </location>
</feature>
<feature type="transmembrane region" description="Helical" evidence="10">
    <location>
        <begin position="90"/>
        <end position="108"/>
    </location>
</feature>
<feature type="compositionally biased region" description="Basic residues" evidence="9">
    <location>
        <begin position="605"/>
        <end position="620"/>
    </location>
</feature>
<evidence type="ECO:0000256" key="4">
    <source>
        <dbReference type="ARBA" id="ARBA00022989"/>
    </source>
</evidence>
<feature type="region of interest" description="Disordered" evidence="9">
    <location>
        <begin position="768"/>
        <end position="844"/>
    </location>
</feature>
<evidence type="ECO:0000259" key="11">
    <source>
        <dbReference type="Pfam" id="PF07885"/>
    </source>
</evidence>
<evidence type="ECO:0000256" key="8">
    <source>
        <dbReference type="RuleBase" id="RU003857"/>
    </source>
</evidence>
<dbReference type="CTD" id="32020"/>
<dbReference type="GeneID" id="112687124"/>
<dbReference type="InterPro" id="IPR003280">
    <property type="entry name" value="2pore_dom_K_chnl"/>
</dbReference>
<evidence type="ECO:0000313" key="13">
    <source>
        <dbReference type="RefSeq" id="XP_025415469.1"/>
    </source>
</evidence>
<dbReference type="Pfam" id="PF07885">
    <property type="entry name" value="Ion_trans_2"/>
    <property type="match status" value="2"/>
</dbReference>
<feature type="transmembrane region" description="Helical" evidence="10">
    <location>
        <begin position="6"/>
        <end position="24"/>
    </location>
</feature>
<dbReference type="SUPFAM" id="SSF81324">
    <property type="entry name" value="Voltage-gated potassium channels"/>
    <property type="match status" value="2"/>
</dbReference>
<feature type="region of interest" description="Disordered" evidence="9">
    <location>
        <begin position="602"/>
        <end position="621"/>
    </location>
</feature>
<evidence type="ECO:0000256" key="6">
    <source>
        <dbReference type="ARBA" id="ARBA00023136"/>
    </source>
</evidence>